<proteinExistence type="predicted"/>
<dbReference type="InterPro" id="IPR019949">
    <property type="entry name" value="CmoO-like"/>
</dbReference>
<dbReference type="PANTHER" id="PTHR30137">
    <property type="entry name" value="LUCIFERASE-LIKE MONOOXYGENASE"/>
    <property type="match status" value="1"/>
</dbReference>
<dbReference type="RefSeq" id="WP_115774701.1">
    <property type="nucleotide sequence ID" value="NZ_PIOC01000028.1"/>
</dbReference>
<dbReference type="GO" id="GO:0005829">
    <property type="term" value="C:cytosol"/>
    <property type="evidence" value="ECO:0007669"/>
    <property type="project" value="TreeGrafter"/>
</dbReference>
<dbReference type="InterPro" id="IPR036661">
    <property type="entry name" value="Luciferase-like_sf"/>
</dbReference>
<comment type="caution">
    <text evidence="3">The sequence shown here is derived from an EMBL/GenBank/DDBJ whole genome shotgun (WGS) entry which is preliminary data.</text>
</comment>
<dbReference type="NCBIfam" id="TIGR03558">
    <property type="entry name" value="oxido_grp_1"/>
    <property type="match status" value="1"/>
</dbReference>
<organism evidence="3 4">
    <name type="scientific">Oceanobacillus arenosus</name>
    <dbReference type="NCBI Taxonomy" id="1229153"/>
    <lineage>
        <taxon>Bacteria</taxon>
        <taxon>Bacillati</taxon>
        <taxon>Bacillota</taxon>
        <taxon>Bacilli</taxon>
        <taxon>Bacillales</taxon>
        <taxon>Bacillaceae</taxon>
        <taxon>Oceanobacillus</taxon>
    </lineage>
</organism>
<dbReference type="InterPro" id="IPR050766">
    <property type="entry name" value="Bact_Lucif_Oxidored"/>
</dbReference>
<sequence>MVKLGILDYAQIDEGGSAQQALQNTVQLAQLAEALGYERFWMTEHHNVPAFASSSPELIMMRLADATERIRLGSGGVMLPHYSPYKVAENFRILEAFHPNRIDLGIGNTVGTAIVNRTLNELKKGKINYEQSIDDLTRYLSDQADETHRFSGITANPVISTFPQMWVLSTSVRNAKMAAKFGIGYTFGLFPHAGADKLTIGIQAAKTYRNEFQPSPFMAAPKVSIAPFVVAAETNEQAEAYAEALDLWLLGAKNNFSDLREFPSVETARQYPYTKAEKEIIEANRSRMIVGDIESVTEQLNALINQFKADEVLLVLLMPGLGIRKKAIELLAGAFH</sequence>
<dbReference type="EMBL" id="PIOC01000028">
    <property type="protein sequence ID" value="RDW16070.1"/>
    <property type="molecule type" value="Genomic_DNA"/>
</dbReference>
<feature type="domain" description="Luciferase-like" evidence="2">
    <location>
        <begin position="3"/>
        <end position="303"/>
    </location>
</feature>
<accession>A0A3D8PJ02</accession>
<keyword evidence="4" id="KW-1185">Reference proteome</keyword>
<dbReference type="AlphaFoldDB" id="A0A3D8PJ02"/>
<evidence type="ECO:0000259" key="2">
    <source>
        <dbReference type="Pfam" id="PF00296"/>
    </source>
</evidence>
<dbReference type="GO" id="GO:0016705">
    <property type="term" value="F:oxidoreductase activity, acting on paired donors, with incorporation or reduction of molecular oxygen"/>
    <property type="evidence" value="ECO:0007669"/>
    <property type="project" value="InterPro"/>
</dbReference>
<evidence type="ECO:0000256" key="1">
    <source>
        <dbReference type="ARBA" id="ARBA00007789"/>
    </source>
</evidence>
<dbReference type="Gene3D" id="3.20.20.30">
    <property type="entry name" value="Luciferase-like domain"/>
    <property type="match status" value="1"/>
</dbReference>
<dbReference type="Pfam" id="PF00296">
    <property type="entry name" value="Bac_luciferase"/>
    <property type="match status" value="1"/>
</dbReference>
<comment type="similarity">
    <text evidence="1">To bacterial alkanal monooxygenase alpha and beta chains.</text>
</comment>
<evidence type="ECO:0000313" key="3">
    <source>
        <dbReference type="EMBL" id="RDW16070.1"/>
    </source>
</evidence>
<gene>
    <name evidence="3" type="ORF">CWR48_17955</name>
</gene>
<dbReference type="OrthoDB" id="9780518at2"/>
<evidence type="ECO:0000313" key="4">
    <source>
        <dbReference type="Proteomes" id="UP000257143"/>
    </source>
</evidence>
<dbReference type="Proteomes" id="UP000257143">
    <property type="component" value="Unassembled WGS sequence"/>
</dbReference>
<dbReference type="InterPro" id="IPR011251">
    <property type="entry name" value="Luciferase-like_dom"/>
</dbReference>
<reference evidence="4" key="1">
    <citation type="submission" date="2017-11" db="EMBL/GenBank/DDBJ databases">
        <authorList>
            <person name="Zhu W."/>
        </authorList>
    </citation>
    <scope>NUCLEOTIDE SEQUENCE [LARGE SCALE GENOMIC DNA]</scope>
    <source>
        <strain evidence="4">CAU 1183</strain>
    </source>
</reference>
<name>A0A3D8PJ02_9BACI</name>
<dbReference type="SUPFAM" id="SSF51679">
    <property type="entry name" value="Bacterial luciferase-like"/>
    <property type="match status" value="1"/>
</dbReference>
<dbReference type="PANTHER" id="PTHR30137:SF19">
    <property type="entry name" value="LUCIFERASE-LIKE MONOOXYGENASE"/>
    <property type="match status" value="1"/>
</dbReference>
<dbReference type="CDD" id="cd00347">
    <property type="entry name" value="Flavin_utilizing_monoxygenases"/>
    <property type="match status" value="1"/>
</dbReference>
<protein>
    <submittedName>
        <fullName evidence="3">LLM class flavin-dependent oxidoreductase</fullName>
    </submittedName>
</protein>